<name>A0A226EXW8_FOLCA</name>
<dbReference type="EMBL" id="LNIX01000001">
    <property type="protein sequence ID" value="OXA62028.1"/>
    <property type="molecule type" value="Genomic_DNA"/>
</dbReference>
<dbReference type="InterPro" id="IPR028260">
    <property type="entry name" value="FAM177"/>
</dbReference>
<evidence type="ECO:0008006" key="4">
    <source>
        <dbReference type="Google" id="ProtNLM"/>
    </source>
</evidence>
<gene>
    <name evidence="2" type="ORF">Fcan01_02756</name>
</gene>
<dbReference type="OMA" id="ESKMNWS"/>
<dbReference type="Proteomes" id="UP000198287">
    <property type="component" value="Unassembled WGS sequence"/>
</dbReference>
<sequence>MSAIDNYEIPHSNATTSTKKPKKLIHFSDGSTMEVEDEIDTASDNTKFVEEQVEDQKHNGQDPKSLSWPEWLKYYSHKGASSVMGGMEYSGETLAYYLGITSPKYQQEIDEYNRMVAKKMAHESEAKSWASTDPTSPHIPIVMEQVSSGNGVGSRKSKGDSGLDDHKV</sequence>
<accession>A0A226EXW8</accession>
<feature type="region of interest" description="Disordered" evidence="1">
    <location>
        <begin position="144"/>
        <end position="168"/>
    </location>
</feature>
<dbReference type="PANTHER" id="PTHR31206:SF1">
    <property type="entry name" value="LP10445P"/>
    <property type="match status" value="1"/>
</dbReference>
<protein>
    <recommendedName>
        <fullName evidence="4">Protein FAM177A1</fullName>
    </recommendedName>
</protein>
<evidence type="ECO:0000256" key="1">
    <source>
        <dbReference type="SAM" id="MobiDB-lite"/>
    </source>
</evidence>
<feature type="compositionally biased region" description="Basic and acidic residues" evidence="1">
    <location>
        <begin position="157"/>
        <end position="168"/>
    </location>
</feature>
<dbReference type="OrthoDB" id="45963at2759"/>
<dbReference type="Pfam" id="PF14774">
    <property type="entry name" value="FAM177"/>
    <property type="match status" value="1"/>
</dbReference>
<evidence type="ECO:0000313" key="2">
    <source>
        <dbReference type="EMBL" id="OXA62028.1"/>
    </source>
</evidence>
<feature type="region of interest" description="Disordered" evidence="1">
    <location>
        <begin position="1"/>
        <end position="45"/>
    </location>
</feature>
<proteinExistence type="predicted"/>
<comment type="caution">
    <text evidence="2">The sequence shown here is derived from an EMBL/GenBank/DDBJ whole genome shotgun (WGS) entry which is preliminary data.</text>
</comment>
<dbReference type="PANTHER" id="PTHR31206">
    <property type="entry name" value="LP10445P"/>
    <property type="match status" value="1"/>
</dbReference>
<keyword evidence="3" id="KW-1185">Reference proteome</keyword>
<organism evidence="2 3">
    <name type="scientific">Folsomia candida</name>
    <name type="common">Springtail</name>
    <dbReference type="NCBI Taxonomy" id="158441"/>
    <lineage>
        <taxon>Eukaryota</taxon>
        <taxon>Metazoa</taxon>
        <taxon>Ecdysozoa</taxon>
        <taxon>Arthropoda</taxon>
        <taxon>Hexapoda</taxon>
        <taxon>Collembola</taxon>
        <taxon>Entomobryomorpha</taxon>
        <taxon>Isotomoidea</taxon>
        <taxon>Isotomidae</taxon>
        <taxon>Proisotominae</taxon>
        <taxon>Folsomia</taxon>
    </lineage>
</organism>
<reference evidence="2 3" key="1">
    <citation type="submission" date="2015-12" db="EMBL/GenBank/DDBJ databases">
        <title>The genome of Folsomia candida.</title>
        <authorList>
            <person name="Faddeeva A."/>
            <person name="Derks M.F."/>
            <person name="Anvar Y."/>
            <person name="Smit S."/>
            <person name="Van Straalen N."/>
            <person name="Roelofs D."/>
        </authorList>
    </citation>
    <scope>NUCLEOTIDE SEQUENCE [LARGE SCALE GENOMIC DNA]</scope>
    <source>
        <strain evidence="2 3">VU population</strain>
        <tissue evidence="2">Whole body</tissue>
    </source>
</reference>
<dbReference type="AlphaFoldDB" id="A0A226EXW8"/>
<evidence type="ECO:0000313" key="3">
    <source>
        <dbReference type="Proteomes" id="UP000198287"/>
    </source>
</evidence>